<feature type="compositionally biased region" description="Low complexity" evidence="1">
    <location>
        <begin position="56"/>
        <end position="72"/>
    </location>
</feature>
<comment type="caution">
    <text evidence="2">The sequence shown here is derived from an EMBL/GenBank/DDBJ whole genome shotgun (WGS) entry which is preliminary data.</text>
</comment>
<feature type="region of interest" description="Disordered" evidence="1">
    <location>
        <begin position="52"/>
        <end position="81"/>
    </location>
</feature>
<evidence type="ECO:0000313" key="2">
    <source>
        <dbReference type="EMBL" id="TCS53200.1"/>
    </source>
</evidence>
<organism evidence="2 3">
    <name type="scientific">Primorskyibacter sedentarius</name>
    <dbReference type="NCBI Taxonomy" id="745311"/>
    <lineage>
        <taxon>Bacteria</taxon>
        <taxon>Pseudomonadati</taxon>
        <taxon>Pseudomonadota</taxon>
        <taxon>Alphaproteobacteria</taxon>
        <taxon>Rhodobacterales</taxon>
        <taxon>Roseobacteraceae</taxon>
        <taxon>Primorskyibacter</taxon>
    </lineage>
</organism>
<dbReference type="RefSeq" id="WP_132248802.1">
    <property type="nucleotide sequence ID" value="NZ_SLZU01000036.1"/>
</dbReference>
<evidence type="ECO:0000256" key="1">
    <source>
        <dbReference type="SAM" id="MobiDB-lite"/>
    </source>
</evidence>
<sequence length="81" mass="9135">MVKLTKETAFKAPSPRSETPIDKTTRIVREIIEEEGTQRKLKMERLRRSRLEREACTPAKPTAAARKTALKTVSAKAAAKR</sequence>
<feature type="region of interest" description="Disordered" evidence="1">
    <location>
        <begin position="1"/>
        <end position="20"/>
    </location>
</feature>
<name>A0A4R3ITM2_9RHOB</name>
<keyword evidence="3" id="KW-1185">Reference proteome</keyword>
<accession>A0A4R3ITM2</accession>
<protein>
    <submittedName>
        <fullName evidence="2">Uncharacterized protein</fullName>
    </submittedName>
</protein>
<gene>
    <name evidence="2" type="ORF">EDD52_1366</name>
</gene>
<dbReference type="EMBL" id="SLZU01000036">
    <property type="protein sequence ID" value="TCS53200.1"/>
    <property type="molecule type" value="Genomic_DNA"/>
</dbReference>
<reference evidence="2 3" key="1">
    <citation type="submission" date="2019-03" db="EMBL/GenBank/DDBJ databases">
        <title>Genomic Encyclopedia of Type Strains, Phase IV (KMG-IV): sequencing the most valuable type-strain genomes for metagenomic binning, comparative biology and taxonomic classification.</title>
        <authorList>
            <person name="Goeker M."/>
        </authorList>
    </citation>
    <scope>NUCLEOTIDE SEQUENCE [LARGE SCALE GENOMIC DNA]</scope>
    <source>
        <strain evidence="2 3">DSM 104836</strain>
    </source>
</reference>
<dbReference type="Proteomes" id="UP000295696">
    <property type="component" value="Unassembled WGS sequence"/>
</dbReference>
<proteinExistence type="predicted"/>
<evidence type="ECO:0000313" key="3">
    <source>
        <dbReference type="Proteomes" id="UP000295696"/>
    </source>
</evidence>
<dbReference type="AlphaFoldDB" id="A0A4R3ITM2"/>